<organism evidence="3 4">
    <name type="scientific">Hufsiella arboris</name>
    <dbReference type="NCBI Taxonomy" id="2695275"/>
    <lineage>
        <taxon>Bacteria</taxon>
        <taxon>Pseudomonadati</taxon>
        <taxon>Bacteroidota</taxon>
        <taxon>Sphingobacteriia</taxon>
        <taxon>Sphingobacteriales</taxon>
        <taxon>Sphingobacteriaceae</taxon>
        <taxon>Hufsiella</taxon>
    </lineage>
</organism>
<dbReference type="RefSeq" id="WP_160846100.1">
    <property type="nucleotide sequence ID" value="NZ_WVHT01000011.1"/>
</dbReference>
<dbReference type="InterPro" id="IPR028098">
    <property type="entry name" value="Glyco_trans_4-like_N"/>
</dbReference>
<keyword evidence="3" id="KW-0808">Transferase</keyword>
<dbReference type="Proteomes" id="UP000466586">
    <property type="component" value="Unassembled WGS sequence"/>
</dbReference>
<proteinExistence type="predicted"/>
<evidence type="ECO:0000313" key="3">
    <source>
        <dbReference type="EMBL" id="MXV52920.1"/>
    </source>
</evidence>
<dbReference type="SUPFAM" id="SSF53756">
    <property type="entry name" value="UDP-Glycosyltransferase/glycogen phosphorylase"/>
    <property type="match status" value="1"/>
</dbReference>
<keyword evidence="4" id="KW-1185">Reference proteome</keyword>
<evidence type="ECO:0000259" key="2">
    <source>
        <dbReference type="Pfam" id="PF13439"/>
    </source>
</evidence>
<protein>
    <submittedName>
        <fullName evidence="3">Glycosyltransferase</fullName>
    </submittedName>
</protein>
<gene>
    <name evidence="3" type="ORF">GS399_18255</name>
</gene>
<evidence type="ECO:0000313" key="4">
    <source>
        <dbReference type="Proteomes" id="UP000466586"/>
    </source>
</evidence>
<sequence length="374" mass="42117">MQGKLKTAIVHDLVTGNGGADSTLESILKIYPSPVYTLMAKHAELISTVLGSADIKTSFIQKLPFGVKKYRSYLPLYPLAIEQFDLRQYDLILSSSFIVAKGAISGIDQLHICYLHNPIRAAWELYQSFLNHRGNQKGIKGHFIRGVLHFMRLWDVVSANRVDYFIANSNFTAKRIEKLYRRESTVIYPPVDTDVFKLEESKDDYFISASRLVYHKRVDILVKAFTAMPNKRLIVAGDGPELAYLKSIAGANVIFLGQQPRSSLVSYMQKARAFVFAAQEDFGIAPVEAMACGTPVLAFAKGGILETVIENKTGLFFPEQTPDSIIDCVNRFDRLSNFFVSGVISASVNRFSRQRFEQEYRDFVAEKTAIFFKS</sequence>
<dbReference type="PANTHER" id="PTHR45947">
    <property type="entry name" value="SULFOQUINOVOSYL TRANSFERASE SQD2"/>
    <property type="match status" value="1"/>
</dbReference>
<dbReference type="PANTHER" id="PTHR45947:SF3">
    <property type="entry name" value="SULFOQUINOVOSYL TRANSFERASE SQD2"/>
    <property type="match status" value="1"/>
</dbReference>
<dbReference type="GO" id="GO:0016757">
    <property type="term" value="F:glycosyltransferase activity"/>
    <property type="evidence" value="ECO:0007669"/>
    <property type="project" value="InterPro"/>
</dbReference>
<reference evidence="3 4" key="1">
    <citation type="submission" date="2019-11" db="EMBL/GenBank/DDBJ databases">
        <title>Pedobacter sp. HMF7647 Genome sequencing and assembly.</title>
        <authorList>
            <person name="Kang H."/>
            <person name="Kim H."/>
            <person name="Joh K."/>
        </authorList>
    </citation>
    <scope>NUCLEOTIDE SEQUENCE [LARGE SCALE GENOMIC DNA]</scope>
    <source>
        <strain evidence="3 4">HMF7647</strain>
    </source>
</reference>
<name>A0A7K1YET7_9SPHI</name>
<feature type="domain" description="Glycosyl transferase family 1" evidence="1">
    <location>
        <begin position="197"/>
        <end position="331"/>
    </location>
</feature>
<dbReference type="InterPro" id="IPR001296">
    <property type="entry name" value="Glyco_trans_1"/>
</dbReference>
<dbReference type="Pfam" id="PF13439">
    <property type="entry name" value="Glyco_transf_4"/>
    <property type="match status" value="1"/>
</dbReference>
<dbReference type="InterPro" id="IPR050194">
    <property type="entry name" value="Glycosyltransferase_grp1"/>
</dbReference>
<comment type="caution">
    <text evidence="3">The sequence shown here is derived from an EMBL/GenBank/DDBJ whole genome shotgun (WGS) entry which is preliminary data.</text>
</comment>
<dbReference type="Gene3D" id="3.40.50.2000">
    <property type="entry name" value="Glycogen Phosphorylase B"/>
    <property type="match status" value="2"/>
</dbReference>
<evidence type="ECO:0000259" key="1">
    <source>
        <dbReference type="Pfam" id="PF00534"/>
    </source>
</evidence>
<dbReference type="Pfam" id="PF00534">
    <property type="entry name" value="Glycos_transf_1"/>
    <property type="match status" value="1"/>
</dbReference>
<dbReference type="EMBL" id="WVHT01000011">
    <property type="protein sequence ID" value="MXV52920.1"/>
    <property type="molecule type" value="Genomic_DNA"/>
</dbReference>
<accession>A0A7K1YET7</accession>
<dbReference type="AlphaFoldDB" id="A0A7K1YET7"/>
<feature type="domain" description="Glycosyltransferase subfamily 4-like N-terminal" evidence="2">
    <location>
        <begin position="59"/>
        <end position="194"/>
    </location>
</feature>